<evidence type="ECO:0000313" key="8">
    <source>
        <dbReference type="EMBL" id="KAB5593228.1"/>
    </source>
</evidence>
<name>A0A5N5QNQ7_9AGAM</name>
<dbReference type="CDD" id="cd00593">
    <property type="entry name" value="RIBOc"/>
    <property type="match status" value="1"/>
</dbReference>
<comment type="caution">
    <text evidence="8">The sequence shown here is derived from an EMBL/GenBank/DDBJ whole genome shotgun (WGS) entry which is preliminary data.</text>
</comment>
<dbReference type="GO" id="GO:0006364">
    <property type="term" value="P:rRNA processing"/>
    <property type="evidence" value="ECO:0007669"/>
    <property type="project" value="TreeGrafter"/>
</dbReference>
<dbReference type="SUPFAM" id="SSF69065">
    <property type="entry name" value="RNase III domain-like"/>
    <property type="match status" value="1"/>
</dbReference>
<evidence type="ECO:0000256" key="5">
    <source>
        <dbReference type="PROSITE-ProRule" id="PRU00266"/>
    </source>
</evidence>
<dbReference type="OrthoDB" id="2392202at2759"/>
<evidence type="ECO:0000256" key="4">
    <source>
        <dbReference type="ARBA" id="ARBA00022884"/>
    </source>
</evidence>
<dbReference type="EMBL" id="SSOP01000042">
    <property type="protein sequence ID" value="KAB5593228.1"/>
    <property type="molecule type" value="Genomic_DNA"/>
</dbReference>
<keyword evidence="1" id="KW-0540">Nuclease</keyword>
<reference evidence="8 9" key="1">
    <citation type="journal article" date="2019" name="Fungal Biol. Biotechnol.">
        <title>Draft genome sequence of fastidious pathogen Ceratobasidium theobromae, which causes vascular-streak dieback in Theobroma cacao.</title>
        <authorList>
            <person name="Ali S.S."/>
            <person name="Asman A."/>
            <person name="Shao J."/>
            <person name="Firmansyah A.P."/>
            <person name="Susilo A.W."/>
            <person name="Rosmana A."/>
            <person name="McMahon P."/>
            <person name="Junaid M."/>
            <person name="Guest D."/>
            <person name="Kheng T.Y."/>
            <person name="Meinhardt L.W."/>
            <person name="Bailey B.A."/>
        </authorList>
    </citation>
    <scope>NUCLEOTIDE SEQUENCE [LARGE SCALE GENOMIC DNA]</scope>
    <source>
        <strain evidence="8 9">CT2</strain>
    </source>
</reference>
<dbReference type="SUPFAM" id="SSF54768">
    <property type="entry name" value="dsRNA-binding domain-like"/>
    <property type="match status" value="1"/>
</dbReference>
<dbReference type="InterPro" id="IPR036389">
    <property type="entry name" value="RNase_III_sf"/>
</dbReference>
<dbReference type="SMART" id="SM00358">
    <property type="entry name" value="DSRM"/>
    <property type="match status" value="1"/>
</dbReference>
<keyword evidence="4 5" id="KW-0694">RNA-binding</keyword>
<dbReference type="PANTHER" id="PTHR11207">
    <property type="entry name" value="RIBONUCLEASE III"/>
    <property type="match status" value="1"/>
</dbReference>
<gene>
    <name evidence="8" type="ORF">CTheo_3310</name>
</gene>
<dbReference type="InterPro" id="IPR000999">
    <property type="entry name" value="RNase_III_dom"/>
</dbReference>
<dbReference type="PANTHER" id="PTHR11207:SF0">
    <property type="entry name" value="RIBONUCLEASE 3"/>
    <property type="match status" value="1"/>
</dbReference>
<keyword evidence="2" id="KW-0255">Endonuclease</keyword>
<dbReference type="Gene3D" id="1.10.1520.10">
    <property type="entry name" value="Ribonuclease III domain"/>
    <property type="match status" value="1"/>
</dbReference>
<evidence type="ECO:0000259" key="7">
    <source>
        <dbReference type="PROSITE" id="PS50142"/>
    </source>
</evidence>
<evidence type="ECO:0000256" key="2">
    <source>
        <dbReference type="ARBA" id="ARBA00022759"/>
    </source>
</evidence>
<feature type="domain" description="RNase III" evidence="7">
    <location>
        <begin position="24"/>
        <end position="148"/>
    </location>
</feature>
<proteinExistence type="predicted"/>
<feature type="domain" description="DRBM" evidence="6">
    <location>
        <begin position="216"/>
        <end position="285"/>
    </location>
</feature>
<evidence type="ECO:0000259" key="6">
    <source>
        <dbReference type="PROSITE" id="PS50137"/>
    </source>
</evidence>
<dbReference type="Pfam" id="PF00636">
    <property type="entry name" value="Ribonuclease_3"/>
    <property type="match status" value="1"/>
</dbReference>
<dbReference type="GO" id="GO:0005654">
    <property type="term" value="C:nucleoplasm"/>
    <property type="evidence" value="ECO:0007669"/>
    <property type="project" value="TreeGrafter"/>
</dbReference>
<dbReference type="Proteomes" id="UP000383932">
    <property type="component" value="Unassembled WGS sequence"/>
</dbReference>
<evidence type="ECO:0000256" key="1">
    <source>
        <dbReference type="ARBA" id="ARBA00022722"/>
    </source>
</evidence>
<organism evidence="8 9">
    <name type="scientific">Ceratobasidium theobromae</name>
    <dbReference type="NCBI Taxonomy" id="1582974"/>
    <lineage>
        <taxon>Eukaryota</taxon>
        <taxon>Fungi</taxon>
        <taxon>Dikarya</taxon>
        <taxon>Basidiomycota</taxon>
        <taxon>Agaricomycotina</taxon>
        <taxon>Agaricomycetes</taxon>
        <taxon>Cantharellales</taxon>
        <taxon>Ceratobasidiaceae</taxon>
        <taxon>Ceratobasidium</taxon>
    </lineage>
</organism>
<dbReference type="GO" id="GO:0034475">
    <property type="term" value="P:U4 snRNA 3'-end processing"/>
    <property type="evidence" value="ECO:0007669"/>
    <property type="project" value="TreeGrafter"/>
</dbReference>
<keyword evidence="9" id="KW-1185">Reference proteome</keyword>
<dbReference type="GO" id="GO:0004525">
    <property type="term" value="F:ribonuclease III activity"/>
    <property type="evidence" value="ECO:0007669"/>
    <property type="project" value="InterPro"/>
</dbReference>
<dbReference type="InterPro" id="IPR014720">
    <property type="entry name" value="dsRBD_dom"/>
</dbReference>
<evidence type="ECO:0000313" key="9">
    <source>
        <dbReference type="Proteomes" id="UP000383932"/>
    </source>
</evidence>
<dbReference type="GO" id="GO:0003723">
    <property type="term" value="F:RNA binding"/>
    <property type="evidence" value="ECO:0007669"/>
    <property type="project" value="UniProtKB-UniRule"/>
</dbReference>
<keyword evidence="3" id="KW-0378">Hydrolase</keyword>
<dbReference type="PROSITE" id="PS50142">
    <property type="entry name" value="RNASE_3_2"/>
    <property type="match status" value="1"/>
</dbReference>
<dbReference type="SMART" id="SM00535">
    <property type="entry name" value="RIBOc"/>
    <property type="match status" value="1"/>
</dbReference>
<protein>
    <submittedName>
        <fullName evidence="8">Uncharacterized protein</fullName>
    </submittedName>
</protein>
<accession>A0A5N5QNQ7</accession>
<evidence type="ECO:0000256" key="3">
    <source>
        <dbReference type="ARBA" id="ARBA00022801"/>
    </source>
</evidence>
<dbReference type="Gene3D" id="3.30.160.20">
    <property type="match status" value="1"/>
</dbReference>
<dbReference type="PROSITE" id="PS50137">
    <property type="entry name" value="DS_RBD"/>
    <property type="match status" value="1"/>
</dbReference>
<dbReference type="AlphaFoldDB" id="A0A5N5QNQ7"/>
<sequence length="301" mass="32498">MLNTQVTSPTMSAIFSSCPPLPQISNPALQERVFTHKSITVRPTSSFENLPNDPTPDNESLEHLGDSVVNLCTTRCIQALYPLLQVGPASRMRALVVANTHLARFTQFYTLHFNLRGNTAQRLTIQASTPTHADLFEAYIGALFMEQGLEPVYEWLSAVLTPSIHYAYEVVRFDCLGVVPPSPQAAFVFPSGNTPLDHPSPAAHLSPPLPSVDTVGCTSLLNQYYAQRHKYLDWEFSAPAGSSLAPIWTVKAVVRGEGELSSASASTKKAAKNAAARTALISLGILQDSAISAPHIGTETA</sequence>
<dbReference type="Pfam" id="PF00035">
    <property type="entry name" value="dsrm"/>
    <property type="match status" value="1"/>
</dbReference>
<dbReference type="GO" id="GO:0006369">
    <property type="term" value="P:termination of RNA polymerase II transcription"/>
    <property type="evidence" value="ECO:0007669"/>
    <property type="project" value="TreeGrafter"/>
</dbReference>